<evidence type="ECO:0000313" key="3">
    <source>
        <dbReference type="Proteomes" id="UP000316213"/>
    </source>
</evidence>
<dbReference type="OrthoDB" id="263065at2"/>
<keyword evidence="3" id="KW-1185">Reference proteome</keyword>
<feature type="region of interest" description="Disordered" evidence="1">
    <location>
        <begin position="1"/>
        <end position="28"/>
    </location>
</feature>
<organism evidence="2 3">
    <name type="scientific">Neorhodopirellula pilleata</name>
    <dbReference type="NCBI Taxonomy" id="2714738"/>
    <lineage>
        <taxon>Bacteria</taxon>
        <taxon>Pseudomonadati</taxon>
        <taxon>Planctomycetota</taxon>
        <taxon>Planctomycetia</taxon>
        <taxon>Pirellulales</taxon>
        <taxon>Pirellulaceae</taxon>
        <taxon>Neorhodopirellula</taxon>
    </lineage>
</organism>
<dbReference type="RefSeq" id="WP_146579263.1">
    <property type="nucleotide sequence ID" value="NZ_SJPM01000008.1"/>
</dbReference>
<comment type="caution">
    <text evidence="2">The sequence shown here is derived from an EMBL/GenBank/DDBJ whole genome shotgun (WGS) entry which is preliminary data.</text>
</comment>
<sequence>MKVCNFEPKNESRNSVTSRSAMRRRLRRRNRRVEKLQSRNDHLQQRVHELEKRLSNANSQLENAQAQLLQRSSIEQPMMDHRIECEKPLPGHQFGVTLIAAAIELARRVGFRAAADVIAILFDLLNVDMKVPSHDAIEQWTLRLGVASLQDTFTKEDRVLWMSDHSSQIGKEKVLLIIGIALDDLPISGETLCLEKMRVLAIVPGESWKKEDVEREYQKLAERIGPPVYLLCDGAVELREPAEKLGKNGQKTIVLGDLKHHAANVLEKEIGRDERFQSFMSQVGLTRNRVQQTELSHFAPPPIKQKSRFMNLGSLLNWASMVLHHLDDPGSDSRTGVSDQRMEEKLGWLRDFADDVANWNQCQVVIDRSLEVINREGLAHETAEVVRCSLTNHDANWNRGSSSASRIGLQLIQWIGDSSSRLNAGERAWLSTEILESLFGRFKQLERQHSKGGFTRLIAALPTLCVRLSDEAVRRGFARVHSPQLSKWITIKSTARQLLIVGLTCESLAVLGH</sequence>
<proteinExistence type="predicted"/>
<dbReference type="AlphaFoldDB" id="A0A5C6A4P9"/>
<evidence type="ECO:0000256" key="1">
    <source>
        <dbReference type="SAM" id="MobiDB-lite"/>
    </source>
</evidence>
<gene>
    <name evidence="2" type="ORF">Pla100_39770</name>
</gene>
<reference evidence="2 3" key="1">
    <citation type="submission" date="2019-02" db="EMBL/GenBank/DDBJ databases">
        <title>Deep-cultivation of Planctomycetes and their phenomic and genomic characterization uncovers novel biology.</title>
        <authorList>
            <person name="Wiegand S."/>
            <person name="Jogler M."/>
            <person name="Boedeker C."/>
            <person name="Pinto D."/>
            <person name="Vollmers J."/>
            <person name="Rivas-Marin E."/>
            <person name="Kohn T."/>
            <person name="Peeters S.H."/>
            <person name="Heuer A."/>
            <person name="Rast P."/>
            <person name="Oberbeckmann S."/>
            <person name="Bunk B."/>
            <person name="Jeske O."/>
            <person name="Meyerdierks A."/>
            <person name="Storesund J.E."/>
            <person name="Kallscheuer N."/>
            <person name="Luecker S."/>
            <person name="Lage O.M."/>
            <person name="Pohl T."/>
            <person name="Merkel B.J."/>
            <person name="Hornburger P."/>
            <person name="Mueller R.-W."/>
            <person name="Bruemmer F."/>
            <person name="Labrenz M."/>
            <person name="Spormann A.M."/>
            <person name="Op Den Camp H."/>
            <person name="Overmann J."/>
            <person name="Amann R."/>
            <person name="Jetten M.S.M."/>
            <person name="Mascher T."/>
            <person name="Medema M.H."/>
            <person name="Devos D.P."/>
            <person name="Kaster A.-K."/>
            <person name="Ovreas L."/>
            <person name="Rohde M."/>
            <person name="Galperin M.Y."/>
            <person name="Jogler C."/>
        </authorList>
    </citation>
    <scope>NUCLEOTIDE SEQUENCE [LARGE SCALE GENOMIC DNA]</scope>
    <source>
        <strain evidence="2 3">Pla100</strain>
    </source>
</reference>
<accession>A0A5C6A4P9</accession>
<dbReference type="EMBL" id="SJPM01000008">
    <property type="protein sequence ID" value="TWT94365.1"/>
    <property type="molecule type" value="Genomic_DNA"/>
</dbReference>
<dbReference type="Proteomes" id="UP000316213">
    <property type="component" value="Unassembled WGS sequence"/>
</dbReference>
<evidence type="ECO:0000313" key="2">
    <source>
        <dbReference type="EMBL" id="TWT94365.1"/>
    </source>
</evidence>
<name>A0A5C6A4P9_9BACT</name>
<protein>
    <submittedName>
        <fullName evidence="2">Uncharacterized protein</fullName>
    </submittedName>
</protein>